<keyword evidence="5" id="KW-1185">Reference proteome</keyword>
<dbReference type="AlphaFoldDB" id="A0A5M8ARK8"/>
<gene>
    <name evidence="4" type="ORF">F1599_09240</name>
</gene>
<evidence type="ECO:0000313" key="4">
    <source>
        <dbReference type="EMBL" id="KAA6126163.1"/>
    </source>
</evidence>
<dbReference type="EMBL" id="VWRN01000027">
    <property type="protein sequence ID" value="KAA6126163.1"/>
    <property type="molecule type" value="Genomic_DNA"/>
</dbReference>
<evidence type="ECO:0000259" key="3">
    <source>
        <dbReference type="PROSITE" id="PS01124"/>
    </source>
</evidence>
<keyword evidence="1" id="KW-0805">Transcription regulation</keyword>
<evidence type="ECO:0000256" key="1">
    <source>
        <dbReference type="ARBA" id="ARBA00023015"/>
    </source>
</evidence>
<proteinExistence type="predicted"/>
<protein>
    <submittedName>
        <fullName evidence="4">AraC family transcriptional regulator</fullName>
    </submittedName>
</protein>
<name>A0A5M8ARK8_9BURK</name>
<reference evidence="4 5" key="1">
    <citation type="submission" date="2019-09" db="EMBL/GenBank/DDBJ databases">
        <title>Isolation of a novel species in the genus Cupriavidus from patients with sepsis using whole genome sequencing.</title>
        <authorList>
            <person name="Kweon O.J."/>
            <person name="Lee M.-K."/>
        </authorList>
    </citation>
    <scope>NUCLEOTIDE SEQUENCE [LARGE SCALE GENOMIC DNA]</scope>
    <source>
        <strain evidence="4 5">MKL-01</strain>
    </source>
</reference>
<dbReference type="GO" id="GO:0043565">
    <property type="term" value="F:sequence-specific DNA binding"/>
    <property type="evidence" value="ECO:0007669"/>
    <property type="project" value="InterPro"/>
</dbReference>
<dbReference type="Gene3D" id="1.10.10.60">
    <property type="entry name" value="Homeodomain-like"/>
    <property type="match status" value="1"/>
</dbReference>
<dbReference type="PROSITE" id="PS01124">
    <property type="entry name" value="HTH_ARAC_FAMILY_2"/>
    <property type="match status" value="1"/>
</dbReference>
<dbReference type="InterPro" id="IPR018060">
    <property type="entry name" value="HTH_AraC"/>
</dbReference>
<accession>A0A5M8ARK8</accession>
<dbReference type="InterPro" id="IPR009057">
    <property type="entry name" value="Homeodomain-like_sf"/>
</dbReference>
<sequence length="95" mass="10833">MTKRRAKSPDWVHRAEPAQGIERIEAFFIGNAYAMHRHDTYAIGRTPAGVQCFQYRRSAVAAGFADQSHMTRHFTKAYGIPPARWLRMVQSANGR</sequence>
<dbReference type="SUPFAM" id="SSF46689">
    <property type="entry name" value="Homeodomain-like"/>
    <property type="match status" value="1"/>
</dbReference>
<organism evidence="4 5">
    <name type="scientific">Cupriavidus cauae</name>
    <dbReference type="NCBI Taxonomy" id="2608999"/>
    <lineage>
        <taxon>Bacteria</taxon>
        <taxon>Pseudomonadati</taxon>
        <taxon>Pseudomonadota</taxon>
        <taxon>Betaproteobacteria</taxon>
        <taxon>Burkholderiales</taxon>
        <taxon>Burkholderiaceae</taxon>
        <taxon>Cupriavidus</taxon>
    </lineage>
</organism>
<dbReference type="Proteomes" id="UP000324324">
    <property type="component" value="Unassembled WGS sequence"/>
</dbReference>
<evidence type="ECO:0000256" key="2">
    <source>
        <dbReference type="ARBA" id="ARBA00023163"/>
    </source>
</evidence>
<evidence type="ECO:0000313" key="5">
    <source>
        <dbReference type="Proteomes" id="UP000324324"/>
    </source>
</evidence>
<comment type="caution">
    <text evidence="4">The sequence shown here is derived from an EMBL/GenBank/DDBJ whole genome shotgun (WGS) entry which is preliminary data.</text>
</comment>
<feature type="domain" description="HTH araC/xylS-type" evidence="3">
    <location>
        <begin position="59"/>
        <end position="88"/>
    </location>
</feature>
<keyword evidence="2" id="KW-0804">Transcription</keyword>
<dbReference type="GO" id="GO:0003700">
    <property type="term" value="F:DNA-binding transcription factor activity"/>
    <property type="evidence" value="ECO:0007669"/>
    <property type="project" value="InterPro"/>
</dbReference>